<organism evidence="2">
    <name type="scientific">Rhizophora mucronata</name>
    <name type="common">Asiatic mangrove</name>
    <dbReference type="NCBI Taxonomy" id="61149"/>
    <lineage>
        <taxon>Eukaryota</taxon>
        <taxon>Viridiplantae</taxon>
        <taxon>Streptophyta</taxon>
        <taxon>Embryophyta</taxon>
        <taxon>Tracheophyta</taxon>
        <taxon>Spermatophyta</taxon>
        <taxon>Magnoliopsida</taxon>
        <taxon>eudicotyledons</taxon>
        <taxon>Gunneridae</taxon>
        <taxon>Pentapetalae</taxon>
        <taxon>rosids</taxon>
        <taxon>fabids</taxon>
        <taxon>Malpighiales</taxon>
        <taxon>Rhizophoraceae</taxon>
        <taxon>Rhizophora</taxon>
    </lineage>
</organism>
<proteinExistence type="predicted"/>
<reference evidence="2" key="1">
    <citation type="submission" date="2018-02" db="EMBL/GenBank/DDBJ databases">
        <title>Rhizophora mucronata_Transcriptome.</title>
        <authorList>
            <person name="Meera S.P."/>
            <person name="Sreeshan A."/>
            <person name="Augustine A."/>
        </authorList>
    </citation>
    <scope>NUCLEOTIDE SEQUENCE</scope>
    <source>
        <tissue evidence="2">Leaf</tissue>
    </source>
</reference>
<dbReference type="AlphaFoldDB" id="A0A2P2JV09"/>
<protein>
    <submittedName>
        <fullName evidence="2">Uncharacterized protein</fullName>
    </submittedName>
</protein>
<name>A0A2P2JV09_RHIMU</name>
<accession>A0A2P2JV09</accession>
<evidence type="ECO:0000313" key="2">
    <source>
        <dbReference type="EMBL" id="MBW97293.1"/>
    </source>
</evidence>
<evidence type="ECO:0000256" key="1">
    <source>
        <dbReference type="SAM" id="MobiDB-lite"/>
    </source>
</evidence>
<dbReference type="EMBL" id="GGEC01016810">
    <property type="protein sequence ID" value="MBW97293.1"/>
    <property type="molecule type" value="Transcribed_RNA"/>
</dbReference>
<sequence length="103" mass="12439">MDRDWERFAISLNLKKQKKSNTQRKKERMKRDFFFFFLFLSLSRSFFLVSLRCNYKENEGRQDRQTGRQGRSLRGHLPVLASRRSPSSSWIRRARSPKRCVHG</sequence>
<feature type="region of interest" description="Disordered" evidence="1">
    <location>
        <begin position="58"/>
        <end position="103"/>
    </location>
</feature>
<feature type="compositionally biased region" description="Low complexity" evidence="1">
    <location>
        <begin position="82"/>
        <end position="91"/>
    </location>
</feature>
<feature type="compositionally biased region" description="Basic residues" evidence="1">
    <location>
        <begin position="92"/>
        <end position="103"/>
    </location>
</feature>